<dbReference type="Proteomes" id="UP000504633">
    <property type="component" value="Unplaced"/>
</dbReference>
<evidence type="ECO:0000256" key="3">
    <source>
        <dbReference type="ARBA" id="ARBA00022737"/>
    </source>
</evidence>
<dbReference type="InterPro" id="IPR012934">
    <property type="entry name" value="Znf_AD"/>
</dbReference>
<dbReference type="GeneID" id="111603186"/>
<name>A0A6J1M5T2_DROHY</name>
<dbReference type="KEGG" id="dhe:111603186"/>
<dbReference type="Pfam" id="PF07776">
    <property type="entry name" value="zf-AD"/>
    <property type="match status" value="1"/>
</dbReference>
<protein>
    <submittedName>
        <fullName evidence="14">Zinc finger protein 652</fullName>
    </submittedName>
</protein>
<feature type="region of interest" description="Disordered" evidence="10">
    <location>
        <begin position="487"/>
        <end position="512"/>
    </location>
</feature>
<evidence type="ECO:0000256" key="2">
    <source>
        <dbReference type="ARBA" id="ARBA00022723"/>
    </source>
</evidence>
<feature type="compositionally biased region" description="Low complexity" evidence="10">
    <location>
        <begin position="491"/>
        <end position="512"/>
    </location>
</feature>
<dbReference type="FunFam" id="3.40.1800.20:FF:000002">
    <property type="entry name" value="Weckle, isoform B"/>
    <property type="match status" value="1"/>
</dbReference>
<feature type="compositionally biased region" description="Basic residues" evidence="10">
    <location>
        <begin position="332"/>
        <end position="349"/>
    </location>
</feature>
<feature type="binding site" evidence="9">
    <location>
        <position position="3"/>
    </location>
    <ligand>
        <name>Zn(2+)</name>
        <dbReference type="ChEBI" id="CHEBI:29105"/>
    </ligand>
</feature>
<feature type="binding site" evidence="9">
    <location>
        <position position="62"/>
    </location>
    <ligand>
        <name>Zn(2+)</name>
        <dbReference type="ChEBI" id="CHEBI:29105"/>
    </ligand>
</feature>
<feature type="compositionally biased region" description="Polar residues" evidence="10">
    <location>
        <begin position="350"/>
        <end position="363"/>
    </location>
</feature>
<keyword evidence="6" id="KW-0238">DNA-binding</keyword>
<feature type="domain" description="C2H2-type" evidence="11">
    <location>
        <begin position="538"/>
        <end position="565"/>
    </location>
</feature>
<feature type="domain" description="C2H2-type" evidence="11">
    <location>
        <begin position="197"/>
        <end position="225"/>
    </location>
</feature>
<evidence type="ECO:0000256" key="5">
    <source>
        <dbReference type="ARBA" id="ARBA00022833"/>
    </source>
</evidence>
<keyword evidence="3" id="KW-0677">Repeat</keyword>
<feature type="domain" description="C2H2-type" evidence="11">
    <location>
        <begin position="566"/>
        <end position="594"/>
    </location>
</feature>
<feature type="domain" description="ZAD" evidence="12">
    <location>
        <begin position="1"/>
        <end position="89"/>
    </location>
</feature>
<dbReference type="InterPro" id="IPR050888">
    <property type="entry name" value="ZnF_C2H2-type_TF"/>
</dbReference>
<dbReference type="AlphaFoldDB" id="A0A6J1M5T2"/>
<keyword evidence="7" id="KW-0539">Nucleus</keyword>
<dbReference type="SUPFAM" id="SSF57716">
    <property type="entry name" value="Glucocorticoid receptor-like (DNA-binding domain)"/>
    <property type="match status" value="1"/>
</dbReference>
<dbReference type="InterPro" id="IPR036236">
    <property type="entry name" value="Znf_C2H2_sf"/>
</dbReference>
<dbReference type="PROSITE" id="PS51915">
    <property type="entry name" value="ZAD"/>
    <property type="match status" value="1"/>
</dbReference>
<feature type="region of interest" description="Disordered" evidence="10">
    <location>
        <begin position="322"/>
        <end position="367"/>
    </location>
</feature>
<comment type="subcellular location">
    <subcellularLocation>
        <location evidence="1">Nucleus</location>
    </subcellularLocation>
</comment>
<dbReference type="OrthoDB" id="10004641at2759"/>
<feature type="domain" description="C2H2-type" evidence="11">
    <location>
        <begin position="465"/>
        <end position="493"/>
    </location>
</feature>
<evidence type="ECO:0000259" key="12">
    <source>
        <dbReference type="PROSITE" id="PS51915"/>
    </source>
</evidence>
<keyword evidence="5 9" id="KW-0862">Zinc</keyword>
<organism evidence="13 14">
    <name type="scientific">Drosophila hydei</name>
    <name type="common">Fruit fly</name>
    <dbReference type="NCBI Taxonomy" id="7224"/>
    <lineage>
        <taxon>Eukaryota</taxon>
        <taxon>Metazoa</taxon>
        <taxon>Ecdysozoa</taxon>
        <taxon>Arthropoda</taxon>
        <taxon>Hexapoda</taxon>
        <taxon>Insecta</taxon>
        <taxon>Pterygota</taxon>
        <taxon>Neoptera</taxon>
        <taxon>Endopterygota</taxon>
        <taxon>Diptera</taxon>
        <taxon>Brachycera</taxon>
        <taxon>Muscomorpha</taxon>
        <taxon>Ephydroidea</taxon>
        <taxon>Drosophilidae</taxon>
        <taxon>Drosophila</taxon>
    </lineage>
</organism>
<dbReference type="SUPFAM" id="SSF57667">
    <property type="entry name" value="beta-beta-alpha zinc fingers"/>
    <property type="match status" value="2"/>
</dbReference>
<dbReference type="Pfam" id="PF00096">
    <property type="entry name" value="zf-C2H2"/>
    <property type="match status" value="2"/>
</dbReference>
<dbReference type="GO" id="GO:0003677">
    <property type="term" value="F:DNA binding"/>
    <property type="evidence" value="ECO:0007669"/>
    <property type="project" value="UniProtKB-KW"/>
</dbReference>
<evidence type="ECO:0000256" key="6">
    <source>
        <dbReference type="ARBA" id="ARBA00023125"/>
    </source>
</evidence>
<dbReference type="SMART" id="SM00868">
    <property type="entry name" value="zf-AD"/>
    <property type="match status" value="1"/>
</dbReference>
<dbReference type="PANTHER" id="PTHR24406">
    <property type="entry name" value="TRANSCRIPTIONAL REPRESSOR CTCFL-RELATED"/>
    <property type="match status" value="1"/>
</dbReference>
<evidence type="ECO:0000256" key="4">
    <source>
        <dbReference type="ARBA" id="ARBA00022771"/>
    </source>
</evidence>
<evidence type="ECO:0000256" key="10">
    <source>
        <dbReference type="SAM" id="MobiDB-lite"/>
    </source>
</evidence>
<evidence type="ECO:0000256" key="1">
    <source>
        <dbReference type="ARBA" id="ARBA00004123"/>
    </source>
</evidence>
<sequence>MICRLCLNALDEQNAVLLFTGGDTEVSNSDNKTIPENYLVQLISTHLYLCLSRDDAISTSICTDCCAQLESFHNFWKLVEHKQTTLCSQFLEIDCDVNWSEEGDVEQQQQQMQHPLAITDYEQDPDPDLEQETGGDDTPAVYDVLVKEETEFHESYLKVDPKVAAAHKFPCMFCDKSFKMRRYLEEHVATHTGDRPIACAYCNMAFRCRSNMYTHVKTKHNTQWQKARADRESAKINSNNNVQIQRTTNGDNNDKFVDTLNVPPNELKSTVKVEASNPTPAAAAATAAPPPPSATVLEGTTPPPPPITVKCEPMEAINLTVDKATSQVPAKRVTRSSRRKTHLPKKVQHTTRSGSASEDSSNEAMPDLREKRFKTELQTCKENELLLANYNAVAAVVAAATQQQQQLCATIMQQHQEQLLTAAGNTSTSSAAASAAATAATASNSQSSTSVAVAPAPSLPAAELYTCSICGQQLRNQRALKNHLHNKHIARPTQTQTQTQTQTRTSTSPSPRQAQLSICANCGELPGQNHRCLSKAKYACDLCGKSFKMKRYLEEHFATHTGVKLHTCAFCPTEFRSKSNMYHHTKRKHKTEWERSRANRNAAKSAASEQQ</sequence>
<feature type="region of interest" description="Disordered" evidence="10">
    <location>
        <begin position="582"/>
        <end position="611"/>
    </location>
</feature>
<keyword evidence="13" id="KW-1185">Reference proteome</keyword>
<feature type="binding site" evidence="9">
    <location>
        <position position="65"/>
    </location>
    <ligand>
        <name>Zn(2+)</name>
        <dbReference type="ChEBI" id="CHEBI:29105"/>
    </ligand>
</feature>
<dbReference type="FunFam" id="3.30.160.60:FF:001450">
    <property type="entry name" value="zinc finger protein 774"/>
    <property type="match status" value="1"/>
</dbReference>
<keyword evidence="4 8" id="KW-0863">Zinc-finger</keyword>
<accession>A0A6J1M5T2</accession>
<dbReference type="PROSITE" id="PS00028">
    <property type="entry name" value="ZINC_FINGER_C2H2_1"/>
    <property type="match status" value="5"/>
</dbReference>
<dbReference type="GO" id="GO:0008270">
    <property type="term" value="F:zinc ion binding"/>
    <property type="evidence" value="ECO:0007669"/>
    <property type="project" value="UniProtKB-UniRule"/>
</dbReference>
<evidence type="ECO:0000256" key="7">
    <source>
        <dbReference type="ARBA" id="ARBA00023242"/>
    </source>
</evidence>
<gene>
    <name evidence="14" type="primary">LOC111603186</name>
</gene>
<dbReference type="InterPro" id="IPR013087">
    <property type="entry name" value="Znf_C2H2_type"/>
</dbReference>
<reference evidence="14" key="1">
    <citation type="submission" date="2025-08" db="UniProtKB">
        <authorList>
            <consortium name="RefSeq"/>
        </authorList>
    </citation>
    <scope>IDENTIFICATION</scope>
    <source>
        <strain evidence="14">15085-1641.00</strain>
        <tissue evidence="14">Whole body</tissue>
    </source>
</reference>
<feature type="compositionally biased region" description="Low complexity" evidence="10">
    <location>
        <begin position="277"/>
        <end position="287"/>
    </location>
</feature>
<keyword evidence="2 9" id="KW-0479">Metal-binding</keyword>
<evidence type="ECO:0000256" key="9">
    <source>
        <dbReference type="PROSITE-ProRule" id="PRU01263"/>
    </source>
</evidence>
<evidence type="ECO:0000259" key="11">
    <source>
        <dbReference type="PROSITE" id="PS50157"/>
    </source>
</evidence>
<dbReference type="Gene3D" id="3.30.160.60">
    <property type="entry name" value="Classic Zinc Finger"/>
    <property type="match status" value="3"/>
</dbReference>
<evidence type="ECO:0000256" key="8">
    <source>
        <dbReference type="PROSITE-ProRule" id="PRU00042"/>
    </source>
</evidence>
<feature type="domain" description="C2H2-type" evidence="11">
    <location>
        <begin position="169"/>
        <end position="196"/>
    </location>
</feature>
<feature type="compositionally biased region" description="Low complexity" evidence="10">
    <location>
        <begin position="599"/>
        <end position="611"/>
    </location>
</feature>
<proteinExistence type="predicted"/>
<dbReference type="Gene3D" id="3.40.1800.20">
    <property type="match status" value="1"/>
</dbReference>
<evidence type="ECO:0000313" key="13">
    <source>
        <dbReference type="Proteomes" id="UP000504633"/>
    </source>
</evidence>
<dbReference type="PROSITE" id="PS50157">
    <property type="entry name" value="ZINC_FINGER_C2H2_2"/>
    <property type="match status" value="5"/>
</dbReference>
<dbReference type="RefSeq" id="XP_023176437.2">
    <property type="nucleotide sequence ID" value="XM_023320669.2"/>
</dbReference>
<feature type="binding site" evidence="9">
    <location>
        <position position="6"/>
    </location>
    <ligand>
        <name>Zn(2+)</name>
        <dbReference type="ChEBI" id="CHEBI:29105"/>
    </ligand>
</feature>
<dbReference type="OMA" id="CPTEFRS"/>
<feature type="region of interest" description="Disordered" evidence="10">
    <location>
        <begin position="277"/>
        <end position="301"/>
    </location>
</feature>
<dbReference type="SMART" id="SM00355">
    <property type="entry name" value="ZnF_C2H2"/>
    <property type="match status" value="5"/>
</dbReference>
<evidence type="ECO:0000313" key="14">
    <source>
        <dbReference type="RefSeq" id="XP_023176437.2"/>
    </source>
</evidence>
<dbReference type="GO" id="GO:0005634">
    <property type="term" value="C:nucleus"/>
    <property type="evidence" value="ECO:0007669"/>
    <property type="project" value="UniProtKB-SubCell"/>
</dbReference>